<reference evidence="3 4" key="1">
    <citation type="submission" date="2020-01" db="EMBL/GenBank/DDBJ databases">
        <title>Insect and environment-associated Actinomycetes.</title>
        <authorList>
            <person name="Currrie C."/>
            <person name="Chevrette M."/>
            <person name="Carlson C."/>
            <person name="Stubbendieck R."/>
            <person name="Wendt-Pienkowski E."/>
        </authorList>
    </citation>
    <scope>NUCLEOTIDE SEQUENCE [LARGE SCALE GENOMIC DNA]</scope>
    <source>
        <strain evidence="3 4">SID11342</strain>
    </source>
</reference>
<keyword evidence="5" id="KW-1185">Reference proteome</keyword>
<evidence type="ECO:0000313" key="2">
    <source>
        <dbReference type="EMBL" id="MBV7669958.1"/>
    </source>
</evidence>
<dbReference type="EMBL" id="JAHUVW010000001">
    <property type="protein sequence ID" value="MBV7669958.1"/>
    <property type="molecule type" value="Genomic_DNA"/>
</dbReference>
<keyword evidence="1" id="KW-0472">Membrane</keyword>
<feature type="transmembrane region" description="Helical" evidence="1">
    <location>
        <begin position="32"/>
        <end position="50"/>
    </location>
</feature>
<proteinExistence type="predicted"/>
<feature type="transmembrane region" description="Helical" evidence="1">
    <location>
        <begin position="56"/>
        <end position="75"/>
    </location>
</feature>
<keyword evidence="1" id="KW-1133">Transmembrane helix</keyword>
<gene>
    <name evidence="3" type="ORF">G3I29_32335</name>
    <name evidence="2" type="ORF">STHAL_10750</name>
</gene>
<evidence type="ECO:0000313" key="4">
    <source>
        <dbReference type="Proteomes" id="UP000471293"/>
    </source>
</evidence>
<feature type="transmembrane region" description="Helical" evidence="1">
    <location>
        <begin position="6"/>
        <end position="25"/>
    </location>
</feature>
<comment type="caution">
    <text evidence="3">The sequence shown here is derived from an EMBL/GenBank/DDBJ whole genome shotgun (WGS) entry which is preliminary data.</text>
</comment>
<dbReference type="GeneID" id="97295372"/>
<dbReference type="AlphaFoldDB" id="A0A6N9U8Y4"/>
<dbReference type="EMBL" id="JAAGLQ010000667">
    <property type="protein sequence ID" value="NEA20058.1"/>
    <property type="molecule type" value="Genomic_DNA"/>
</dbReference>
<evidence type="ECO:0000313" key="3">
    <source>
        <dbReference type="EMBL" id="NEA20058.1"/>
    </source>
</evidence>
<sequence>MQWTAYEIFSVISGLILIGAAFAPGLSLKDRVYALLGGALFTGYGFYVANQTSGTYEFPVFIFVIPAVAVLYVLYKLFGGAGGSSAG</sequence>
<dbReference type="Proteomes" id="UP000471293">
    <property type="component" value="Unassembled WGS sequence"/>
</dbReference>
<evidence type="ECO:0000313" key="5">
    <source>
        <dbReference type="Proteomes" id="UP000735541"/>
    </source>
</evidence>
<accession>A0A6N9U8Y4</accession>
<reference evidence="2 5" key="2">
    <citation type="submission" date="2021-07" db="EMBL/GenBank/DDBJ databases">
        <title>Sequencing Streptomyces halstedii LGO-A4 genome an citrus endophytic actinomycete.</title>
        <authorList>
            <person name="Samborskyy M."/>
            <person name="Scott N."/>
            <person name="Deglau R."/>
            <person name="Dickens S."/>
            <person name="Oliveira L.G."/>
        </authorList>
    </citation>
    <scope>NUCLEOTIDE SEQUENCE [LARGE SCALE GENOMIC DNA]</scope>
    <source>
        <strain evidence="2 5">LGO-A4</strain>
    </source>
</reference>
<dbReference type="Proteomes" id="UP000735541">
    <property type="component" value="Unassembled WGS sequence"/>
</dbReference>
<keyword evidence="1" id="KW-0812">Transmembrane</keyword>
<evidence type="ECO:0000256" key="1">
    <source>
        <dbReference type="SAM" id="Phobius"/>
    </source>
</evidence>
<dbReference type="RefSeq" id="WP_164349744.1">
    <property type="nucleotide sequence ID" value="NZ_CP109044.1"/>
</dbReference>
<protein>
    <submittedName>
        <fullName evidence="3">Uncharacterized protein</fullName>
    </submittedName>
</protein>
<organism evidence="3 4">
    <name type="scientific">Streptomyces halstedii</name>
    <dbReference type="NCBI Taxonomy" id="1944"/>
    <lineage>
        <taxon>Bacteria</taxon>
        <taxon>Bacillati</taxon>
        <taxon>Actinomycetota</taxon>
        <taxon>Actinomycetes</taxon>
        <taxon>Kitasatosporales</taxon>
        <taxon>Streptomycetaceae</taxon>
        <taxon>Streptomyces</taxon>
    </lineage>
</organism>
<name>A0A6N9U8Y4_STRHA</name>